<dbReference type="InterPro" id="IPR041097">
    <property type="entry name" value="PKHD_C"/>
</dbReference>
<dbReference type="PANTHER" id="PTHR41536:SF1">
    <property type="entry name" value="PKHD-TYPE HYDROXYLASE YBIX"/>
    <property type="match status" value="1"/>
</dbReference>
<proteinExistence type="inferred from homology"/>
<evidence type="ECO:0000313" key="9">
    <source>
        <dbReference type="EMBL" id="SDS39995.1"/>
    </source>
</evidence>
<name>A0A1H1RWD8_9BRAD</name>
<sequence>MLICVPNVLSKSDVADFRRIMDESAWEDGRSTAGAQSAMVKRNEQLPPDSEAARKLGKRVVSALTANPRFISAAVPLQIFPPLFNRYAAADGHHFGIHVDNAVRGDHLTGLRIRTDLSVTLFLSEPDEYDGGELVVEDVYGSHEIKLPAGDLVLYPASSLHMVTPVTRGTRVASFFWLQSMVREAHARSLIFDLDTAIQALVQRLGRDDPETVKLTGIYHNLIRYWAEV</sequence>
<dbReference type="InterPro" id="IPR005123">
    <property type="entry name" value="Oxoglu/Fe-dep_dioxygenase_dom"/>
</dbReference>
<dbReference type="NCBIfam" id="NF003975">
    <property type="entry name" value="PRK05467.1-4"/>
    <property type="match status" value="1"/>
</dbReference>
<dbReference type="GO" id="GO:0031418">
    <property type="term" value="F:L-ascorbic acid binding"/>
    <property type="evidence" value="ECO:0007669"/>
    <property type="project" value="UniProtKB-KW"/>
</dbReference>
<dbReference type="GO" id="GO:0006879">
    <property type="term" value="P:intracellular iron ion homeostasis"/>
    <property type="evidence" value="ECO:0007669"/>
    <property type="project" value="TreeGrafter"/>
</dbReference>
<evidence type="ECO:0000256" key="1">
    <source>
        <dbReference type="ARBA" id="ARBA00001961"/>
    </source>
</evidence>
<dbReference type="PROSITE" id="PS51471">
    <property type="entry name" value="FE2OG_OXY"/>
    <property type="match status" value="1"/>
</dbReference>
<dbReference type="InterPro" id="IPR044862">
    <property type="entry name" value="Pro_4_hyd_alph_FE2OG_OXY"/>
</dbReference>
<keyword evidence="10" id="KW-1185">Reference proteome</keyword>
<feature type="domain" description="Fe2OG dioxygenase" evidence="8">
    <location>
        <begin position="78"/>
        <end position="180"/>
    </location>
</feature>
<dbReference type="Pfam" id="PF18331">
    <property type="entry name" value="PKHD_C"/>
    <property type="match status" value="1"/>
</dbReference>
<evidence type="ECO:0000256" key="5">
    <source>
        <dbReference type="ARBA" id="ARBA00023002"/>
    </source>
</evidence>
<dbReference type="SUPFAM" id="SSF51197">
    <property type="entry name" value="Clavaminate synthase-like"/>
    <property type="match status" value="1"/>
</dbReference>
<evidence type="ECO:0000256" key="6">
    <source>
        <dbReference type="ARBA" id="ARBA00023004"/>
    </source>
</evidence>
<dbReference type="Gene3D" id="2.60.120.620">
    <property type="entry name" value="q2cbj1_9rhob like domain"/>
    <property type="match status" value="1"/>
</dbReference>
<keyword evidence="2 7" id="KW-0479">Metal-binding</keyword>
<dbReference type="HAMAP" id="MF_00657">
    <property type="entry name" value="Hydroxyl_YbiX"/>
    <property type="match status" value="1"/>
</dbReference>
<reference evidence="10" key="1">
    <citation type="submission" date="2016-10" db="EMBL/GenBank/DDBJ databases">
        <authorList>
            <person name="Varghese N."/>
            <person name="Submissions S."/>
        </authorList>
    </citation>
    <scope>NUCLEOTIDE SEQUENCE [LARGE SCALE GENOMIC DNA]</scope>
    <source>
        <strain evidence="10">GAS369</strain>
    </source>
</reference>
<dbReference type="InterPro" id="IPR023550">
    <property type="entry name" value="PKHD_hydroxylase"/>
</dbReference>
<feature type="binding site" evidence="7">
    <location>
        <position position="171"/>
    </location>
    <ligand>
        <name>2-oxoglutarate</name>
        <dbReference type="ChEBI" id="CHEBI:16810"/>
    </ligand>
</feature>
<dbReference type="AlphaFoldDB" id="A0A1H1RWD8"/>
<gene>
    <name evidence="9" type="ORF">SAMN05444158_1944</name>
</gene>
<comment type="cofactor">
    <cofactor evidence="1 7">
        <name>L-ascorbate</name>
        <dbReference type="ChEBI" id="CHEBI:38290"/>
    </cofactor>
</comment>
<evidence type="ECO:0000256" key="4">
    <source>
        <dbReference type="ARBA" id="ARBA00022964"/>
    </source>
</evidence>
<dbReference type="NCBIfam" id="NF003974">
    <property type="entry name" value="PRK05467.1-3"/>
    <property type="match status" value="1"/>
</dbReference>
<protein>
    <submittedName>
        <fullName evidence="9">PKHD-type hydroxylase</fullName>
    </submittedName>
</protein>
<keyword evidence="6 7" id="KW-0408">Iron</keyword>
<dbReference type="RefSeq" id="WP_146687083.1">
    <property type="nucleotide sequence ID" value="NZ_LT629750.1"/>
</dbReference>
<evidence type="ECO:0000256" key="7">
    <source>
        <dbReference type="HAMAP-Rule" id="MF_00657"/>
    </source>
</evidence>
<dbReference type="EMBL" id="LT629750">
    <property type="protein sequence ID" value="SDS39995.1"/>
    <property type="molecule type" value="Genomic_DNA"/>
</dbReference>
<comment type="cofactor">
    <cofactor evidence="7">
        <name>Fe(2+)</name>
        <dbReference type="ChEBI" id="CHEBI:29033"/>
    </cofactor>
    <text evidence="7">Binds 1 Fe(2+) ion per subunit.</text>
</comment>
<dbReference type="Gene3D" id="4.10.860.20">
    <property type="entry name" value="Rabenosyn, Rab binding domain"/>
    <property type="match status" value="1"/>
</dbReference>
<dbReference type="GO" id="GO:0005506">
    <property type="term" value="F:iron ion binding"/>
    <property type="evidence" value="ECO:0007669"/>
    <property type="project" value="UniProtKB-UniRule"/>
</dbReference>
<feature type="binding site" evidence="7">
    <location>
        <position position="100"/>
    </location>
    <ligand>
        <name>Fe cation</name>
        <dbReference type="ChEBI" id="CHEBI:24875"/>
    </ligand>
</feature>
<keyword evidence="5 7" id="KW-0560">Oxidoreductase</keyword>
<dbReference type="Proteomes" id="UP000243904">
    <property type="component" value="Chromosome I"/>
</dbReference>
<feature type="binding site" evidence="7">
    <location>
        <position position="98"/>
    </location>
    <ligand>
        <name>Fe cation</name>
        <dbReference type="ChEBI" id="CHEBI:24875"/>
    </ligand>
</feature>
<evidence type="ECO:0000259" key="8">
    <source>
        <dbReference type="PROSITE" id="PS51471"/>
    </source>
</evidence>
<keyword evidence="4 7" id="KW-0223">Dioxygenase</keyword>
<evidence type="ECO:0000256" key="3">
    <source>
        <dbReference type="ARBA" id="ARBA00022896"/>
    </source>
</evidence>
<dbReference type="InterPro" id="IPR006620">
    <property type="entry name" value="Pro_4_hyd_alph"/>
</dbReference>
<dbReference type="SMART" id="SM00702">
    <property type="entry name" value="P4Hc"/>
    <property type="match status" value="1"/>
</dbReference>
<accession>A0A1H1RWD8</accession>
<dbReference type="GO" id="GO:0006974">
    <property type="term" value="P:DNA damage response"/>
    <property type="evidence" value="ECO:0007669"/>
    <property type="project" value="TreeGrafter"/>
</dbReference>
<dbReference type="PANTHER" id="PTHR41536">
    <property type="entry name" value="PKHD-TYPE HYDROXYLASE YBIX"/>
    <property type="match status" value="1"/>
</dbReference>
<feature type="binding site" evidence="7">
    <location>
        <position position="161"/>
    </location>
    <ligand>
        <name>Fe cation</name>
        <dbReference type="ChEBI" id="CHEBI:24875"/>
    </ligand>
</feature>
<dbReference type="Pfam" id="PF13640">
    <property type="entry name" value="2OG-FeII_Oxy_3"/>
    <property type="match status" value="1"/>
</dbReference>
<dbReference type="NCBIfam" id="NF003973">
    <property type="entry name" value="PRK05467.1-2"/>
    <property type="match status" value="1"/>
</dbReference>
<keyword evidence="3 7" id="KW-0847">Vitamin C</keyword>
<organism evidence="9 10">
    <name type="scientific">Bradyrhizobium canariense</name>
    <dbReference type="NCBI Taxonomy" id="255045"/>
    <lineage>
        <taxon>Bacteria</taxon>
        <taxon>Pseudomonadati</taxon>
        <taxon>Pseudomonadota</taxon>
        <taxon>Alphaproteobacteria</taxon>
        <taxon>Hyphomicrobiales</taxon>
        <taxon>Nitrobacteraceae</taxon>
        <taxon>Bradyrhizobium</taxon>
    </lineage>
</organism>
<dbReference type="GO" id="GO:0016706">
    <property type="term" value="F:2-oxoglutarate-dependent dioxygenase activity"/>
    <property type="evidence" value="ECO:0007669"/>
    <property type="project" value="UniProtKB-UniRule"/>
</dbReference>
<evidence type="ECO:0000313" key="10">
    <source>
        <dbReference type="Proteomes" id="UP000243904"/>
    </source>
</evidence>
<evidence type="ECO:0000256" key="2">
    <source>
        <dbReference type="ARBA" id="ARBA00022723"/>
    </source>
</evidence>